<dbReference type="EMBL" id="SMMG02000005">
    <property type="protein sequence ID" value="KAA3473834.1"/>
    <property type="molecule type" value="Genomic_DNA"/>
</dbReference>
<protein>
    <submittedName>
        <fullName evidence="2">Acidic leucine-rich nuclear phosphoprotein 32 family member B-like</fullName>
    </submittedName>
</protein>
<feature type="region of interest" description="Disordered" evidence="1">
    <location>
        <begin position="72"/>
        <end position="99"/>
    </location>
</feature>
<feature type="compositionally biased region" description="Acidic residues" evidence="1">
    <location>
        <begin position="89"/>
        <end position="99"/>
    </location>
</feature>
<evidence type="ECO:0000256" key="1">
    <source>
        <dbReference type="SAM" id="MobiDB-lite"/>
    </source>
</evidence>
<gene>
    <name evidence="2" type="ORF">EPI10_024181</name>
</gene>
<dbReference type="InterPro" id="IPR021109">
    <property type="entry name" value="Peptidase_aspartic_dom_sf"/>
</dbReference>
<keyword evidence="3" id="KW-1185">Reference proteome</keyword>
<comment type="caution">
    <text evidence="2">The sequence shown here is derived from an EMBL/GenBank/DDBJ whole genome shotgun (WGS) entry which is preliminary data.</text>
</comment>
<name>A0A5B6VXW9_9ROSI</name>
<feature type="compositionally biased region" description="Basic and acidic residues" evidence="1">
    <location>
        <begin position="77"/>
        <end position="86"/>
    </location>
</feature>
<dbReference type="AlphaFoldDB" id="A0A5B6VXW9"/>
<evidence type="ECO:0000313" key="2">
    <source>
        <dbReference type="EMBL" id="KAA3473834.1"/>
    </source>
</evidence>
<dbReference type="PANTHER" id="PTHR33067">
    <property type="entry name" value="RNA-DIRECTED DNA POLYMERASE-RELATED"/>
    <property type="match status" value="1"/>
</dbReference>
<dbReference type="PANTHER" id="PTHR33067:SF31">
    <property type="entry name" value="RNA-DIRECTED DNA POLYMERASE"/>
    <property type="match status" value="1"/>
</dbReference>
<organism evidence="2 3">
    <name type="scientific">Gossypium australe</name>
    <dbReference type="NCBI Taxonomy" id="47621"/>
    <lineage>
        <taxon>Eukaryota</taxon>
        <taxon>Viridiplantae</taxon>
        <taxon>Streptophyta</taxon>
        <taxon>Embryophyta</taxon>
        <taxon>Tracheophyta</taxon>
        <taxon>Spermatophyta</taxon>
        <taxon>Magnoliopsida</taxon>
        <taxon>eudicotyledons</taxon>
        <taxon>Gunneridae</taxon>
        <taxon>Pentapetalae</taxon>
        <taxon>rosids</taxon>
        <taxon>malvids</taxon>
        <taxon>Malvales</taxon>
        <taxon>Malvaceae</taxon>
        <taxon>Malvoideae</taxon>
        <taxon>Gossypium</taxon>
    </lineage>
</organism>
<dbReference type="OrthoDB" id="778454at2759"/>
<dbReference type="Proteomes" id="UP000325315">
    <property type="component" value="Unassembled WGS sequence"/>
</dbReference>
<reference evidence="2" key="1">
    <citation type="submission" date="2019-08" db="EMBL/GenBank/DDBJ databases">
        <authorList>
            <person name="Liu F."/>
        </authorList>
    </citation>
    <scope>NUCLEOTIDE SEQUENCE [LARGE SCALE GENOMIC DNA]</scope>
    <source>
        <strain evidence="2">PA1801</strain>
        <tissue evidence="2">Leaf</tissue>
    </source>
</reference>
<proteinExistence type="predicted"/>
<evidence type="ECO:0000313" key="3">
    <source>
        <dbReference type="Proteomes" id="UP000325315"/>
    </source>
</evidence>
<dbReference type="Gene3D" id="2.40.70.10">
    <property type="entry name" value="Acid Proteases"/>
    <property type="match status" value="1"/>
</dbReference>
<sequence>MKTYIKHVQFECTNSTRTLLKLEDEMSQLMSMMRDITRQIGIGIPSNTENNPLREEKEHVKAIALRYGKVLSSPENPTKEMNKENTNDLQEEPLEVDDEPEPVEVVAPTIELEIETIKYSIVAKISFPSRHRKIKLICEKLGLGDLKNTQITLQLADKSSVHLKRVLEDVLVKVRSFIISVDFVVLDFEEDREIPILLERPNLATSRSTIDLENNELTMKINGEIKVSKCDHQQSVDNKRDFGEHCNELSIFNPNNPESRDLLPLIHAGQKNKFKEIDQQENVELHDRRWTNTKRTRDSSLCEIMVLSD</sequence>
<accession>A0A5B6VXW9</accession>